<dbReference type="AlphaFoldDB" id="A0A409X4N8"/>
<dbReference type="EMBL" id="NHYE01004234">
    <property type="protein sequence ID" value="PPQ85719.1"/>
    <property type="molecule type" value="Genomic_DNA"/>
</dbReference>
<proteinExistence type="predicted"/>
<feature type="compositionally biased region" description="Low complexity" evidence="1">
    <location>
        <begin position="46"/>
        <end position="58"/>
    </location>
</feature>
<accession>A0A409X4N8</accession>
<dbReference type="Proteomes" id="UP000284706">
    <property type="component" value="Unassembled WGS sequence"/>
</dbReference>
<dbReference type="InParanoid" id="A0A409X4N8"/>
<protein>
    <submittedName>
        <fullName evidence="2">Uncharacterized protein</fullName>
    </submittedName>
</protein>
<sequence>MDWPGAGGSGWTSTWWRGKKVEDGLENRAGDEEWWAFINTSSVLKTTSTDTGTASGSQGVEGAAARAQRRTLSPLLRAQLAGLDWA</sequence>
<organism evidence="2 3">
    <name type="scientific">Gymnopilus dilepis</name>
    <dbReference type="NCBI Taxonomy" id="231916"/>
    <lineage>
        <taxon>Eukaryota</taxon>
        <taxon>Fungi</taxon>
        <taxon>Dikarya</taxon>
        <taxon>Basidiomycota</taxon>
        <taxon>Agaricomycotina</taxon>
        <taxon>Agaricomycetes</taxon>
        <taxon>Agaricomycetidae</taxon>
        <taxon>Agaricales</taxon>
        <taxon>Agaricineae</taxon>
        <taxon>Hymenogastraceae</taxon>
        <taxon>Gymnopilus</taxon>
    </lineage>
</organism>
<gene>
    <name evidence="2" type="ORF">CVT26_006108</name>
</gene>
<evidence type="ECO:0000256" key="1">
    <source>
        <dbReference type="SAM" id="MobiDB-lite"/>
    </source>
</evidence>
<comment type="caution">
    <text evidence="2">The sequence shown here is derived from an EMBL/GenBank/DDBJ whole genome shotgun (WGS) entry which is preliminary data.</text>
</comment>
<evidence type="ECO:0000313" key="2">
    <source>
        <dbReference type="EMBL" id="PPQ85719.1"/>
    </source>
</evidence>
<reference evidence="2 3" key="1">
    <citation type="journal article" date="2018" name="Evol. Lett.">
        <title>Horizontal gene cluster transfer increased hallucinogenic mushroom diversity.</title>
        <authorList>
            <person name="Reynolds H.T."/>
            <person name="Vijayakumar V."/>
            <person name="Gluck-Thaler E."/>
            <person name="Korotkin H.B."/>
            <person name="Matheny P.B."/>
            <person name="Slot J.C."/>
        </authorList>
    </citation>
    <scope>NUCLEOTIDE SEQUENCE [LARGE SCALE GENOMIC DNA]</scope>
    <source>
        <strain evidence="2 3">SRW20</strain>
    </source>
</reference>
<keyword evidence="3" id="KW-1185">Reference proteome</keyword>
<evidence type="ECO:0000313" key="3">
    <source>
        <dbReference type="Proteomes" id="UP000284706"/>
    </source>
</evidence>
<name>A0A409X4N8_9AGAR</name>
<feature type="region of interest" description="Disordered" evidence="1">
    <location>
        <begin position="46"/>
        <end position="66"/>
    </location>
</feature>